<evidence type="ECO:0000313" key="1">
    <source>
        <dbReference type="EMBL" id="OGE41536.1"/>
    </source>
</evidence>
<organism evidence="1 2">
    <name type="scientific">Candidatus Daviesbacteria bacterium RIFCSPHIGHO2_02_FULL_43_12</name>
    <dbReference type="NCBI Taxonomy" id="1797776"/>
    <lineage>
        <taxon>Bacteria</taxon>
        <taxon>Candidatus Daviesiibacteriota</taxon>
    </lineage>
</organism>
<accession>A0A1F5KKS7</accession>
<proteinExistence type="predicted"/>
<dbReference type="Proteomes" id="UP000177328">
    <property type="component" value="Unassembled WGS sequence"/>
</dbReference>
<gene>
    <name evidence="1" type="ORF">A3D25_00765</name>
</gene>
<name>A0A1F5KKS7_9BACT</name>
<protein>
    <submittedName>
        <fullName evidence="1">Uncharacterized protein</fullName>
    </submittedName>
</protein>
<comment type="caution">
    <text evidence="1">The sequence shown here is derived from an EMBL/GenBank/DDBJ whole genome shotgun (WGS) entry which is preliminary data.</text>
</comment>
<dbReference type="EMBL" id="MFDD01000001">
    <property type="protein sequence ID" value="OGE41536.1"/>
    <property type="molecule type" value="Genomic_DNA"/>
</dbReference>
<evidence type="ECO:0000313" key="2">
    <source>
        <dbReference type="Proteomes" id="UP000177328"/>
    </source>
</evidence>
<dbReference type="AlphaFoldDB" id="A0A1F5KKS7"/>
<sequence>MPFIDKKQLLSLYSSGLSMQQIALNQKVSHHKVAYWMKKYSIPSRSRSEAIYALKNPAGDPFKISDLEAYEDKELLALGIALYMGEGTKKDRFGVKLANSDPKIINLFLRFLRQVCGVKEEKIRAWINIFDDLIYKDSLLFWSNHTGILEKNFYSPVIRPKN</sequence>
<dbReference type="Gene3D" id="1.10.10.60">
    <property type="entry name" value="Homeodomain-like"/>
    <property type="match status" value="1"/>
</dbReference>
<reference evidence="1 2" key="1">
    <citation type="journal article" date="2016" name="Nat. Commun.">
        <title>Thousands of microbial genomes shed light on interconnected biogeochemical processes in an aquifer system.</title>
        <authorList>
            <person name="Anantharaman K."/>
            <person name="Brown C.T."/>
            <person name="Hug L.A."/>
            <person name="Sharon I."/>
            <person name="Castelle C.J."/>
            <person name="Probst A.J."/>
            <person name="Thomas B.C."/>
            <person name="Singh A."/>
            <person name="Wilkins M.J."/>
            <person name="Karaoz U."/>
            <person name="Brodie E.L."/>
            <person name="Williams K.H."/>
            <person name="Hubbard S.S."/>
            <person name="Banfield J.F."/>
        </authorList>
    </citation>
    <scope>NUCLEOTIDE SEQUENCE [LARGE SCALE GENOMIC DNA]</scope>
</reference>